<feature type="transmembrane region" description="Helical" evidence="19">
    <location>
        <begin position="82"/>
        <end position="106"/>
    </location>
</feature>
<feature type="transmembrane region" description="Helical" evidence="19">
    <location>
        <begin position="193"/>
        <end position="213"/>
    </location>
</feature>
<keyword evidence="16" id="KW-0594">Phospholipid biosynthesis</keyword>
<evidence type="ECO:0000256" key="18">
    <source>
        <dbReference type="RuleBase" id="RU003938"/>
    </source>
</evidence>
<gene>
    <name evidence="20" type="primary">cdsA</name>
    <name evidence="20" type="ORF">CRV10_02170</name>
</gene>
<dbReference type="Proteomes" id="UP000296144">
    <property type="component" value="Unassembled WGS sequence"/>
</dbReference>
<feature type="transmembrane region" description="Helical" evidence="19">
    <location>
        <begin position="56"/>
        <end position="76"/>
    </location>
</feature>
<protein>
    <recommendedName>
        <fullName evidence="7 18">Phosphatidate cytidylyltransferase</fullName>
        <ecNumber evidence="6 18">2.7.7.41</ecNumber>
    </recommendedName>
</protein>
<keyword evidence="9" id="KW-0444">Lipid biosynthesis</keyword>
<dbReference type="GO" id="GO:0005886">
    <property type="term" value="C:plasma membrane"/>
    <property type="evidence" value="ECO:0007669"/>
    <property type="project" value="UniProtKB-SubCell"/>
</dbReference>
<feature type="transmembrane region" description="Helical" evidence="19">
    <location>
        <begin position="219"/>
        <end position="237"/>
    </location>
</feature>
<evidence type="ECO:0000256" key="17">
    <source>
        <dbReference type="ARBA" id="ARBA00023264"/>
    </source>
</evidence>
<evidence type="ECO:0000256" key="10">
    <source>
        <dbReference type="ARBA" id="ARBA00022679"/>
    </source>
</evidence>
<evidence type="ECO:0000256" key="16">
    <source>
        <dbReference type="ARBA" id="ARBA00023209"/>
    </source>
</evidence>
<dbReference type="Pfam" id="PF01148">
    <property type="entry name" value="CTP_transf_1"/>
    <property type="match status" value="1"/>
</dbReference>
<evidence type="ECO:0000313" key="20">
    <source>
        <dbReference type="EMBL" id="PPI86643.1"/>
    </source>
</evidence>
<dbReference type="AlphaFoldDB" id="A0A2P5SWF1"/>
<comment type="pathway">
    <text evidence="3 18">Phospholipid metabolism; CDP-diacylglycerol biosynthesis; CDP-diacylglycerol from sn-glycerol 3-phosphate: step 3/3.</text>
</comment>
<dbReference type="EC" id="2.7.7.41" evidence="6 18"/>
<keyword evidence="11 18" id="KW-0812">Transmembrane</keyword>
<evidence type="ECO:0000256" key="1">
    <source>
        <dbReference type="ARBA" id="ARBA00001698"/>
    </source>
</evidence>
<keyword evidence="14" id="KW-0443">Lipid metabolism</keyword>
<evidence type="ECO:0000313" key="21">
    <source>
        <dbReference type="Proteomes" id="UP000296144"/>
    </source>
</evidence>
<comment type="pathway">
    <text evidence="4">Lipid metabolism.</text>
</comment>
<evidence type="ECO:0000256" key="8">
    <source>
        <dbReference type="ARBA" id="ARBA00022475"/>
    </source>
</evidence>
<accession>A0A2P5SWF1</accession>
<evidence type="ECO:0000256" key="14">
    <source>
        <dbReference type="ARBA" id="ARBA00023098"/>
    </source>
</evidence>
<evidence type="ECO:0000256" key="9">
    <source>
        <dbReference type="ARBA" id="ARBA00022516"/>
    </source>
</evidence>
<dbReference type="GO" id="GO:0004605">
    <property type="term" value="F:phosphatidate cytidylyltransferase activity"/>
    <property type="evidence" value="ECO:0007669"/>
    <property type="project" value="UniProtKB-EC"/>
</dbReference>
<dbReference type="PROSITE" id="PS01315">
    <property type="entry name" value="CDS"/>
    <property type="match status" value="1"/>
</dbReference>
<proteinExistence type="inferred from homology"/>
<evidence type="ECO:0000256" key="12">
    <source>
        <dbReference type="ARBA" id="ARBA00022695"/>
    </source>
</evidence>
<keyword evidence="12 18" id="KW-0548">Nucleotidyltransferase</keyword>
<reference evidence="20 21" key="1">
    <citation type="journal article" date="2018" name="Genome Biol. Evol.">
        <title>Cladogenesis and Genomic Streamlining in Extracellular Endosymbionts of Tropical Stink Bugs.</title>
        <authorList>
            <person name="Otero-Bravo A."/>
            <person name="Goffredi S."/>
            <person name="Sabree Z.L."/>
        </authorList>
    </citation>
    <scope>NUCLEOTIDE SEQUENCE [LARGE SCALE GENOMIC DNA]</scope>
    <source>
        <strain evidence="20 21">SoEL</strain>
    </source>
</reference>
<evidence type="ECO:0000256" key="5">
    <source>
        <dbReference type="ARBA" id="ARBA00010185"/>
    </source>
</evidence>
<name>A0A2P5SWF1_9GAMM</name>
<keyword evidence="8" id="KW-1003">Cell membrane</keyword>
<evidence type="ECO:0000256" key="2">
    <source>
        <dbReference type="ARBA" id="ARBA00004651"/>
    </source>
</evidence>
<dbReference type="OrthoDB" id="9799199at2"/>
<dbReference type="EMBL" id="PDKU01000002">
    <property type="protein sequence ID" value="PPI86643.1"/>
    <property type="molecule type" value="Genomic_DNA"/>
</dbReference>
<evidence type="ECO:0000256" key="7">
    <source>
        <dbReference type="ARBA" id="ARBA00019373"/>
    </source>
</evidence>
<comment type="similarity">
    <text evidence="5 18">Belongs to the CDS family.</text>
</comment>
<dbReference type="PANTHER" id="PTHR46382:SF1">
    <property type="entry name" value="PHOSPHATIDATE CYTIDYLYLTRANSFERASE"/>
    <property type="match status" value="1"/>
</dbReference>
<evidence type="ECO:0000256" key="11">
    <source>
        <dbReference type="ARBA" id="ARBA00022692"/>
    </source>
</evidence>
<keyword evidence="10 18" id="KW-0808">Transferase</keyword>
<dbReference type="GO" id="GO:0016024">
    <property type="term" value="P:CDP-diacylglycerol biosynthetic process"/>
    <property type="evidence" value="ECO:0007669"/>
    <property type="project" value="UniProtKB-UniPathway"/>
</dbReference>
<evidence type="ECO:0000256" key="4">
    <source>
        <dbReference type="ARBA" id="ARBA00005189"/>
    </source>
</evidence>
<feature type="transmembrane region" description="Helical" evidence="19">
    <location>
        <begin position="118"/>
        <end position="140"/>
    </location>
</feature>
<dbReference type="UniPathway" id="UPA00557">
    <property type="reaction ID" value="UER00614"/>
</dbReference>
<dbReference type="InterPro" id="IPR000374">
    <property type="entry name" value="PC_trans"/>
</dbReference>
<keyword evidence="17" id="KW-1208">Phospholipid metabolism</keyword>
<comment type="catalytic activity">
    <reaction evidence="1 18">
        <text>a 1,2-diacyl-sn-glycero-3-phosphate + CTP + H(+) = a CDP-1,2-diacyl-sn-glycerol + diphosphate</text>
        <dbReference type="Rhea" id="RHEA:16229"/>
        <dbReference type="ChEBI" id="CHEBI:15378"/>
        <dbReference type="ChEBI" id="CHEBI:33019"/>
        <dbReference type="ChEBI" id="CHEBI:37563"/>
        <dbReference type="ChEBI" id="CHEBI:58332"/>
        <dbReference type="ChEBI" id="CHEBI:58608"/>
        <dbReference type="EC" id="2.7.7.41"/>
    </reaction>
</comment>
<evidence type="ECO:0000256" key="6">
    <source>
        <dbReference type="ARBA" id="ARBA00012487"/>
    </source>
</evidence>
<evidence type="ECO:0000256" key="13">
    <source>
        <dbReference type="ARBA" id="ARBA00022989"/>
    </source>
</evidence>
<keyword evidence="15 19" id="KW-0472">Membrane</keyword>
<dbReference type="PANTHER" id="PTHR46382">
    <property type="entry name" value="PHOSPHATIDATE CYTIDYLYLTRANSFERASE"/>
    <property type="match status" value="1"/>
</dbReference>
<organism evidence="20 21">
    <name type="scientific">Candidatus Pantoea edessiphila</name>
    <dbReference type="NCBI Taxonomy" id="2044610"/>
    <lineage>
        <taxon>Bacteria</taxon>
        <taxon>Pseudomonadati</taxon>
        <taxon>Pseudomonadota</taxon>
        <taxon>Gammaproteobacteria</taxon>
        <taxon>Enterobacterales</taxon>
        <taxon>Erwiniaceae</taxon>
        <taxon>Pantoea</taxon>
    </lineage>
</organism>
<evidence type="ECO:0000256" key="3">
    <source>
        <dbReference type="ARBA" id="ARBA00005119"/>
    </source>
</evidence>
<feature type="transmembrane region" description="Helical" evidence="19">
    <location>
        <begin position="6"/>
        <end position="35"/>
    </location>
</feature>
<sequence length="285" mass="32785">MINNRLFTAIILIIFVIFAVFLLSPLNFEIISILICTIAAWEWSKLSGVVLWYNRILIAILFGLILLTLMFFFKIYNCNLHSLLVISLLMISISWWILALFLVLTYPRSSIFWKNSCLTRIAFGVFTLIPLFYILSVFRYLHYNENKFTGSWYILFIMCLVWSIDSSAYFFGQTFGKNKLSPVISPNKTWEGFFCSLVVSFLIVFLFSNFKLIDLSKKSLIIFSTIITFASLLGDLTESMLKREIGLKDSSNIIPGHGGLLDRIDSLTTVIPVFGLFMTTSIKYF</sequence>
<keyword evidence="21" id="KW-1185">Reference proteome</keyword>
<comment type="subcellular location">
    <subcellularLocation>
        <location evidence="2">Cell membrane</location>
        <topology evidence="2">Multi-pass membrane protein</topology>
    </subcellularLocation>
</comment>
<feature type="transmembrane region" description="Helical" evidence="19">
    <location>
        <begin position="152"/>
        <end position="172"/>
    </location>
</feature>
<keyword evidence="13 19" id="KW-1133">Transmembrane helix</keyword>
<comment type="caution">
    <text evidence="20">The sequence shown here is derived from an EMBL/GenBank/DDBJ whole genome shotgun (WGS) entry which is preliminary data.</text>
</comment>
<evidence type="ECO:0000256" key="15">
    <source>
        <dbReference type="ARBA" id="ARBA00023136"/>
    </source>
</evidence>
<evidence type="ECO:0000256" key="19">
    <source>
        <dbReference type="SAM" id="Phobius"/>
    </source>
</evidence>